<gene>
    <name evidence="2" type="ORF">IQ241_22285</name>
</gene>
<dbReference type="Pfam" id="PF01738">
    <property type="entry name" value="DLH"/>
    <property type="match status" value="1"/>
</dbReference>
<dbReference type="InterPro" id="IPR029058">
    <property type="entry name" value="AB_hydrolase_fold"/>
</dbReference>
<dbReference type="AlphaFoldDB" id="A0A8J7DSB9"/>
<sequence length="222" mass="24333">MSEMITFQRPDAQTCNGYYVEPASGSSAPGIVVIQEWWGLNNQIKGVADQLAKAGYRALVPDLYRGEVTLEAAEAEHLMSDLDFGDAATQNIRGAVQYLKADSPKVAVMGYCMGGALTVLAAVHVPEADVAVCWYGVPPEEAADTRTISIPFQGHFALQDSFFPPDQVDALEARLKEGGVNYEFYRYDAEHAFGNENNASYDPEATKQAWERSLTFLSQHLT</sequence>
<dbReference type="PANTHER" id="PTHR46623:SF6">
    <property type="entry name" value="ALPHA_BETA-HYDROLASES SUPERFAMILY PROTEIN"/>
    <property type="match status" value="1"/>
</dbReference>
<accession>A0A8J7DSB9</accession>
<reference evidence="2" key="1">
    <citation type="submission" date="2020-10" db="EMBL/GenBank/DDBJ databases">
        <authorList>
            <person name="Castelo-Branco R."/>
            <person name="Eusebio N."/>
            <person name="Adriana R."/>
            <person name="Vieira A."/>
            <person name="Brugerolle De Fraissinette N."/>
            <person name="Rezende De Castro R."/>
            <person name="Schneider M.P."/>
            <person name="Vasconcelos V."/>
            <person name="Leao P.N."/>
        </authorList>
    </citation>
    <scope>NUCLEOTIDE SEQUENCE</scope>
    <source>
        <strain evidence="2">LEGE 07310</strain>
    </source>
</reference>
<dbReference type="PANTHER" id="PTHR46623">
    <property type="entry name" value="CARBOXYMETHYLENEBUTENOLIDASE-RELATED"/>
    <property type="match status" value="1"/>
</dbReference>
<protein>
    <submittedName>
        <fullName evidence="2">Dienelactone hydrolase family protein</fullName>
    </submittedName>
</protein>
<organism evidence="2 3">
    <name type="scientific">Vasconcelosia minhoensis LEGE 07310</name>
    <dbReference type="NCBI Taxonomy" id="915328"/>
    <lineage>
        <taxon>Bacteria</taxon>
        <taxon>Bacillati</taxon>
        <taxon>Cyanobacteriota</taxon>
        <taxon>Cyanophyceae</taxon>
        <taxon>Nodosilineales</taxon>
        <taxon>Cymatolegaceae</taxon>
        <taxon>Vasconcelosia</taxon>
        <taxon>Vasconcelosia minhoensis</taxon>
    </lineage>
</organism>
<evidence type="ECO:0000313" key="2">
    <source>
        <dbReference type="EMBL" id="MBE9079984.1"/>
    </source>
</evidence>
<dbReference type="RefSeq" id="WP_193911492.1">
    <property type="nucleotide sequence ID" value="NZ_JADEXG010000076.1"/>
</dbReference>
<dbReference type="InterPro" id="IPR002925">
    <property type="entry name" value="Dienelactn_hydro"/>
</dbReference>
<dbReference type="Proteomes" id="UP000636505">
    <property type="component" value="Unassembled WGS sequence"/>
</dbReference>
<proteinExistence type="predicted"/>
<evidence type="ECO:0000313" key="3">
    <source>
        <dbReference type="Proteomes" id="UP000636505"/>
    </source>
</evidence>
<dbReference type="GO" id="GO:0016787">
    <property type="term" value="F:hydrolase activity"/>
    <property type="evidence" value="ECO:0007669"/>
    <property type="project" value="UniProtKB-KW"/>
</dbReference>
<dbReference type="Gene3D" id="3.40.50.1820">
    <property type="entry name" value="alpha/beta hydrolase"/>
    <property type="match status" value="1"/>
</dbReference>
<dbReference type="EMBL" id="JADEXG010000076">
    <property type="protein sequence ID" value="MBE9079984.1"/>
    <property type="molecule type" value="Genomic_DNA"/>
</dbReference>
<keyword evidence="2" id="KW-0378">Hydrolase</keyword>
<evidence type="ECO:0000259" key="1">
    <source>
        <dbReference type="Pfam" id="PF01738"/>
    </source>
</evidence>
<dbReference type="InterPro" id="IPR051049">
    <property type="entry name" value="Dienelactone_hydrolase-like"/>
</dbReference>
<keyword evidence="3" id="KW-1185">Reference proteome</keyword>
<name>A0A8J7DSB9_9CYAN</name>
<dbReference type="SUPFAM" id="SSF53474">
    <property type="entry name" value="alpha/beta-Hydrolases"/>
    <property type="match status" value="1"/>
</dbReference>
<comment type="caution">
    <text evidence="2">The sequence shown here is derived from an EMBL/GenBank/DDBJ whole genome shotgun (WGS) entry which is preliminary data.</text>
</comment>
<feature type="domain" description="Dienelactone hydrolase" evidence="1">
    <location>
        <begin position="17"/>
        <end position="220"/>
    </location>
</feature>